<sequence>MRILTTLMANYVAADVALFLVNNYFRDPSSGAVETPPLDRSLWLWAILPPSQANIGVVIALVLVAAVWIWSERTRSGDARRRVGHPAGLRGIPRFPLGAVPRRFDARLGRAGGARRRAGRAGRDPLLHRGFSPQYGFLGITVAMIGRLRPLGIVVAGALYASLITGATAMQSVSDVPFSLVFVLQGVLILLITSQRIGGKASS</sequence>
<organism evidence="2 3">
    <name type="scientific">Rhynchospora breviuscula</name>
    <dbReference type="NCBI Taxonomy" id="2022672"/>
    <lineage>
        <taxon>Eukaryota</taxon>
        <taxon>Viridiplantae</taxon>
        <taxon>Streptophyta</taxon>
        <taxon>Embryophyta</taxon>
        <taxon>Tracheophyta</taxon>
        <taxon>Spermatophyta</taxon>
        <taxon>Magnoliopsida</taxon>
        <taxon>Liliopsida</taxon>
        <taxon>Poales</taxon>
        <taxon>Cyperaceae</taxon>
        <taxon>Cyperoideae</taxon>
        <taxon>Rhynchosporeae</taxon>
        <taxon>Rhynchospora</taxon>
    </lineage>
</organism>
<dbReference type="EMBL" id="JAMQYH010001210">
    <property type="protein sequence ID" value="KAJ1681071.1"/>
    <property type="molecule type" value="Genomic_DNA"/>
</dbReference>
<proteinExistence type="predicted"/>
<feature type="transmembrane region" description="Helical" evidence="1">
    <location>
        <begin position="45"/>
        <end position="71"/>
    </location>
</feature>
<feature type="transmembrane region" description="Helical" evidence="1">
    <location>
        <begin position="151"/>
        <end position="170"/>
    </location>
</feature>
<evidence type="ECO:0000256" key="1">
    <source>
        <dbReference type="SAM" id="Phobius"/>
    </source>
</evidence>
<keyword evidence="1" id="KW-0472">Membrane</keyword>
<accession>A0A9P9Z324</accession>
<protein>
    <submittedName>
        <fullName evidence="2">Uncharacterized protein</fullName>
    </submittedName>
</protein>
<keyword evidence="1" id="KW-1133">Transmembrane helix</keyword>
<dbReference type="PANTHER" id="PTHR47089:SF1">
    <property type="entry name" value="GUANOSINE ABC TRANSPORTER PERMEASE PROTEIN NUPP"/>
    <property type="match status" value="1"/>
</dbReference>
<evidence type="ECO:0000313" key="3">
    <source>
        <dbReference type="Proteomes" id="UP001151287"/>
    </source>
</evidence>
<reference evidence="2" key="1">
    <citation type="journal article" date="2022" name="Cell">
        <title>Repeat-based holocentromeres influence genome architecture and karyotype evolution.</title>
        <authorList>
            <person name="Hofstatter P.G."/>
            <person name="Thangavel G."/>
            <person name="Lux T."/>
            <person name="Neumann P."/>
            <person name="Vondrak T."/>
            <person name="Novak P."/>
            <person name="Zhang M."/>
            <person name="Costa L."/>
            <person name="Castellani M."/>
            <person name="Scott A."/>
            <person name="Toegelov H."/>
            <person name="Fuchs J."/>
            <person name="Mata-Sucre Y."/>
            <person name="Dias Y."/>
            <person name="Vanzela A.L.L."/>
            <person name="Huettel B."/>
            <person name="Almeida C.C.S."/>
            <person name="Simkova H."/>
            <person name="Souza G."/>
            <person name="Pedrosa-Harand A."/>
            <person name="Macas J."/>
            <person name="Mayer K.F.X."/>
            <person name="Houben A."/>
            <person name="Marques A."/>
        </authorList>
    </citation>
    <scope>NUCLEOTIDE SEQUENCE</scope>
    <source>
        <strain evidence="2">RhyBre1mFocal</strain>
    </source>
</reference>
<comment type="caution">
    <text evidence="2">The sequence shown here is derived from an EMBL/GenBank/DDBJ whole genome shotgun (WGS) entry which is preliminary data.</text>
</comment>
<dbReference type="AlphaFoldDB" id="A0A9P9Z324"/>
<keyword evidence="3" id="KW-1185">Reference proteome</keyword>
<dbReference type="PANTHER" id="PTHR47089">
    <property type="entry name" value="ABC TRANSPORTER, PERMEASE PROTEIN"/>
    <property type="match status" value="1"/>
</dbReference>
<keyword evidence="1" id="KW-0812">Transmembrane</keyword>
<name>A0A9P9Z324_9POAL</name>
<evidence type="ECO:0000313" key="2">
    <source>
        <dbReference type="EMBL" id="KAJ1681071.1"/>
    </source>
</evidence>
<dbReference type="OrthoDB" id="10164946at2759"/>
<feature type="transmembrane region" description="Helical" evidence="1">
    <location>
        <begin position="176"/>
        <end position="193"/>
    </location>
</feature>
<dbReference type="Proteomes" id="UP001151287">
    <property type="component" value="Unassembled WGS sequence"/>
</dbReference>
<gene>
    <name evidence="2" type="ORF">LUZ63_023710</name>
</gene>
<feature type="transmembrane region" description="Helical" evidence="1">
    <location>
        <begin position="7"/>
        <end position="25"/>
    </location>
</feature>